<name>A0A2N3PSZ2_9PROT</name>
<reference evidence="4" key="1">
    <citation type="submission" date="2017-12" db="EMBL/GenBank/DDBJ databases">
        <title>Draft genome sequence of Telmatospirillum siberiense 26-4b1T, an acidotolerant peatland alphaproteobacterium potentially involved in sulfur cycling.</title>
        <authorList>
            <person name="Hausmann B."/>
            <person name="Pjevac P."/>
            <person name="Schreck K."/>
            <person name="Herbold C.W."/>
            <person name="Daims H."/>
            <person name="Wagner M."/>
            <person name="Pester M."/>
            <person name="Loy A."/>
        </authorList>
    </citation>
    <scope>NUCLEOTIDE SEQUENCE [LARGE SCALE GENOMIC DNA]</scope>
    <source>
        <strain evidence="4">26-4b1</strain>
    </source>
</reference>
<protein>
    <recommendedName>
        <fullName evidence="5">DUF1674 domain-containing protein</fullName>
    </recommendedName>
</protein>
<dbReference type="Proteomes" id="UP000233293">
    <property type="component" value="Unassembled WGS sequence"/>
</dbReference>
<dbReference type="AlphaFoldDB" id="A0A2N3PSZ2"/>
<accession>A0A2N3PSZ2</accession>
<feature type="compositionally biased region" description="Basic and acidic residues" evidence="2">
    <location>
        <begin position="73"/>
        <end position="82"/>
    </location>
</feature>
<sequence>MAGIAGDCGGRVHLCFHPFKSAFICVLLNPGSAWSPKIKWRLLVAQEKPRPLPSPDRKTPAGTAVNPSPVEKIVPERPDPTRYRDWEKNGRCIDFRSGMSPEKEAGRTASFI</sequence>
<feature type="region of interest" description="Disordered" evidence="2">
    <location>
        <begin position="49"/>
        <end position="82"/>
    </location>
</feature>
<dbReference type="RefSeq" id="WP_101251588.1">
    <property type="nucleotide sequence ID" value="NZ_PIUM01000019.1"/>
</dbReference>
<evidence type="ECO:0000313" key="3">
    <source>
        <dbReference type="EMBL" id="PKU23525.1"/>
    </source>
</evidence>
<gene>
    <name evidence="3" type="ORF">CWS72_15755</name>
</gene>
<organism evidence="3 4">
    <name type="scientific">Telmatospirillum siberiense</name>
    <dbReference type="NCBI Taxonomy" id="382514"/>
    <lineage>
        <taxon>Bacteria</taxon>
        <taxon>Pseudomonadati</taxon>
        <taxon>Pseudomonadota</taxon>
        <taxon>Alphaproteobacteria</taxon>
        <taxon>Rhodospirillales</taxon>
        <taxon>Rhodospirillaceae</taxon>
        <taxon>Telmatospirillum</taxon>
    </lineage>
</organism>
<evidence type="ECO:0000313" key="4">
    <source>
        <dbReference type="Proteomes" id="UP000233293"/>
    </source>
</evidence>
<comment type="caution">
    <text evidence="3">The sequence shown here is derived from an EMBL/GenBank/DDBJ whole genome shotgun (WGS) entry which is preliminary data.</text>
</comment>
<dbReference type="EMBL" id="PIUM01000019">
    <property type="protein sequence ID" value="PKU23525.1"/>
    <property type="molecule type" value="Genomic_DNA"/>
</dbReference>
<proteinExistence type="inferred from homology"/>
<feature type="compositionally biased region" description="Basic and acidic residues" evidence="2">
    <location>
        <begin position="49"/>
        <end position="59"/>
    </location>
</feature>
<evidence type="ECO:0008006" key="5">
    <source>
        <dbReference type="Google" id="ProtNLM"/>
    </source>
</evidence>
<comment type="similarity">
    <text evidence="1">Belongs to the SDHAF4 family.</text>
</comment>
<dbReference type="OrthoDB" id="8481828at2"/>
<evidence type="ECO:0000256" key="1">
    <source>
        <dbReference type="ARBA" id="ARBA00005701"/>
    </source>
</evidence>
<keyword evidence="4" id="KW-1185">Reference proteome</keyword>
<dbReference type="Pfam" id="PF07896">
    <property type="entry name" value="DUF1674"/>
    <property type="match status" value="1"/>
</dbReference>
<dbReference type="InterPro" id="IPR012875">
    <property type="entry name" value="SDHF4"/>
</dbReference>
<evidence type="ECO:0000256" key="2">
    <source>
        <dbReference type="SAM" id="MobiDB-lite"/>
    </source>
</evidence>